<evidence type="ECO:0000313" key="2">
    <source>
        <dbReference type="Proteomes" id="UP001055879"/>
    </source>
</evidence>
<protein>
    <submittedName>
        <fullName evidence="1">Uncharacterized protein</fullName>
    </submittedName>
</protein>
<reference evidence="1 2" key="2">
    <citation type="journal article" date="2022" name="Mol. Ecol. Resour.">
        <title>The genomes of chicory, endive, great burdock and yacon provide insights into Asteraceae paleo-polyploidization history and plant inulin production.</title>
        <authorList>
            <person name="Fan W."/>
            <person name="Wang S."/>
            <person name="Wang H."/>
            <person name="Wang A."/>
            <person name="Jiang F."/>
            <person name="Liu H."/>
            <person name="Zhao H."/>
            <person name="Xu D."/>
            <person name="Zhang Y."/>
        </authorList>
    </citation>
    <scope>NUCLEOTIDE SEQUENCE [LARGE SCALE GENOMIC DNA]</scope>
    <source>
        <strain evidence="2">cv. Niubang</strain>
    </source>
</reference>
<evidence type="ECO:0000313" key="1">
    <source>
        <dbReference type="EMBL" id="KAI3747618.1"/>
    </source>
</evidence>
<dbReference type="Proteomes" id="UP001055879">
    <property type="component" value="Linkage Group LG03"/>
</dbReference>
<keyword evidence="2" id="KW-1185">Reference proteome</keyword>
<organism evidence="1 2">
    <name type="scientific">Arctium lappa</name>
    <name type="common">Greater burdock</name>
    <name type="synonym">Lappa major</name>
    <dbReference type="NCBI Taxonomy" id="4217"/>
    <lineage>
        <taxon>Eukaryota</taxon>
        <taxon>Viridiplantae</taxon>
        <taxon>Streptophyta</taxon>
        <taxon>Embryophyta</taxon>
        <taxon>Tracheophyta</taxon>
        <taxon>Spermatophyta</taxon>
        <taxon>Magnoliopsida</taxon>
        <taxon>eudicotyledons</taxon>
        <taxon>Gunneridae</taxon>
        <taxon>Pentapetalae</taxon>
        <taxon>asterids</taxon>
        <taxon>campanulids</taxon>
        <taxon>Asterales</taxon>
        <taxon>Asteraceae</taxon>
        <taxon>Carduoideae</taxon>
        <taxon>Cardueae</taxon>
        <taxon>Arctiinae</taxon>
        <taxon>Arctium</taxon>
    </lineage>
</organism>
<sequence length="124" mass="13924">MPTNLRLATGKNAEKVVLEFDGLDEFDGTVMHVCDIRSGEVFDGKRVLVVGCGNSGLEVSLDLCHHNALPSMVVRSSMKQMEVSVEELWRRNMSEEVKKKEMEGWLKKKEEGGIRRNSFKPGIS</sequence>
<reference evidence="2" key="1">
    <citation type="journal article" date="2022" name="Mol. Ecol. Resour.">
        <title>The genomes of chicory, endive, great burdock and yacon provide insights into Asteraceae palaeo-polyploidization history and plant inulin production.</title>
        <authorList>
            <person name="Fan W."/>
            <person name="Wang S."/>
            <person name="Wang H."/>
            <person name="Wang A."/>
            <person name="Jiang F."/>
            <person name="Liu H."/>
            <person name="Zhao H."/>
            <person name="Xu D."/>
            <person name="Zhang Y."/>
        </authorList>
    </citation>
    <scope>NUCLEOTIDE SEQUENCE [LARGE SCALE GENOMIC DNA]</scope>
    <source>
        <strain evidence="2">cv. Niubang</strain>
    </source>
</reference>
<proteinExistence type="predicted"/>
<name>A0ACB9DMQ6_ARCLA</name>
<accession>A0ACB9DMQ6</accession>
<dbReference type="EMBL" id="CM042049">
    <property type="protein sequence ID" value="KAI3747618.1"/>
    <property type="molecule type" value="Genomic_DNA"/>
</dbReference>
<gene>
    <name evidence="1" type="ORF">L6452_10140</name>
</gene>
<comment type="caution">
    <text evidence="1">The sequence shown here is derived from an EMBL/GenBank/DDBJ whole genome shotgun (WGS) entry which is preliminary data.</text>
</comment>